<dbReference type="PANTHER" id="PTHR43092">
    <property type="entry name" value="L-CYSTEINE DESULFHYDRASE"/>
    <property type="match status" value="1"/>
</dbReference>
<dbReference type="InterPro" id="IPR015421">
    <property type="entry name" value="PyrdxlP-dep_Trfase_major"/>
</dbReference>
<keyword evidence="4" id="KW-1185">Reference proteome</keyword>
<keyword evidence="3" id="KW-0808">Transferase</keyword>
<name>A0ABT3C796_9MYCO</name>
<keyword evidence="1" id="KW-0663">Pyridoxal phosphate</keyword>
<dbReference type="EMBL" id="JACKTY010000014">
    <property type="protein sequence ID" value="MCV7225300.1"/>
    <property type="molecule type" value="Genomic_DNA"/>
</dbReference>
<dbReference type="GO" id="GO:0008483">
    <property type="term" value="F:transaminase activity"/>
    <property type="evidence" value="ECO:0007669"/>
    <property type="project" value="UniProtKB-KW"/>
</dbReference>
<organism evidence="3 4">
    <name type="scientific">Mycolicibacterium komossense</name>
    <dbReference type="NCBI Taxonomy" id="1779"/>
    <lineage>
        <taxon>Bacteria</taxon>
        <taxon>Bacillati</taxon>
        <taxon>Actinomycetota</taxon>
        <taxon>Actinomycetes</taxon>
        <taxon>Mycobacteriales</taxon>
        <taxon>Mycobacteriaceae</taxon>
        <taxon>Mycolicibacterium</taxon>
    </lineage>
</organism>
<dbReference type="InterPro" id="IPR015424">
    <property type="entry name" value="PyrdxlP-dep_Trfase"/>
</dbReference>
<evidence type="ECO:0000259" key="2">
    <source>
        <dbReference type="Pfam" id="PF00266"/>
    </source>
</evidence>
<accession>A0ABT3C796</accession>
<protein>
    <submittedName>
        <fullName evidence="3">Aminotransferase class V-fold PLP-dependent enzyme</fullName>
    </submittedName>
</protein>
<evidence type="ECO:0000313" key="4">
    <source>
        <dbReference type="Proteomes" id="UP001526201"/>
    </source>
</evidence>
<comment type="caution">
    <text evidence="3">The sequence shown here is derived from an EMBL/GenBank/DDBJ whole genome shotgun (WGS) entry which is preliminary data.</text>
</comment>
<keyword evidence="3" id="KW-0032">Aminotransferase</keyword>
<dbReference type="InterPro" id="IPR000192">
    <property type="entry name" value="Aminotrans_V_dom"/>
</dbReference>
<dbReference type="PANTHER" id="PTHR43092:SF2">
    <property type="entry name" value="HERCYNYLCYSTEINE SULFOXIDE LYASE"/>
    <property type="match status" value="1"/>
</dbReference>
<dbReference type="Proteomes" id="UP001526201">
    <property type="component" value="Unassembled WGS sequence"/>
</dbReference>
<dbReference type="Gene3D" id="3.40.640.10">
    <property type="entry name" value="Type I PLP-dependent aspartate aminotransferase-like (Major domain)"/>
    <property type="match status" value="1"/>
</dbReference>
<sequence>MRQPWRDEFPLARELVMLNHASYGLAPRAMLDYCAALRRELETDPIVHLGDALQARLASIAELVATELGLPDAANCALTSSSTSGAAAVQRSLPLSRGDTVVILDCEYSSVIRGWQRRCDEAGARLLVVGVPLPVSDGTELLDHLSRAVSDSVAVLQFSAITSSAALMLPVDDLARWGHERGATVVVDAAHAPFHVDVGAWQDVDVAFGTVHKWLPVPRAVGILWARAAVATGLRPAETSLTVDEHHLATRFGWPGTFDPAARLAVPAALELWRQWKSVGAVAHCTQLADYAAEVLPEIGAVPTGGDTLLSPRMRAFLLPHNDIGALQQRLLDADIRVWSGRYNATSSIVRLATHVYNDRADIDALTETLAAVLGSRSR</sequence>
<feature type="domain" description="Aminotransferase class V" evidence="2">
    <location>
        <begin position="47"/>
        <end position="366"/>
    </location>
</feature>
<dbReference type="InterPro" id="IPR015422">
    <property type="entry name" value="PyrdxlP-dep_Trfase_small"/>
</dbReference>
<dbReference type="Gene3D" id="3.90.1150.10">
    <property type="entry name" value="Aspartate Aminotransferase, domain 1"/>
    <property type="match status" value="1"/>
</dbReference>
<evidence type="ECO:0000256" key="1">
    <source>
        <dbReference type="ARBA" id="ARBA00022898"/>
    </source>
</evidence>
<reference evidence="3 4" key="1">
    <citation type="journal article" date="2022" name="BMC Genomics">
        <title>Comparative genome analysis of mycobacteria focusing on tRNA and non-coding RNA.</title>
        <authorList>
            <person name="Behra P.R.K."/>
            <person name="Pettersson B.M.F."/>
            <person name="Ramesh M."/>
            <person name="Das S."/>
            <person name="Dasgupta S."/>
            <person name="Kirsebom L.A."/>
        </authorList>
    </citation>
    <scope>NUCLEOTIDE SEQUENCE [LARGE SCALE GENOMIC DNA]</scope>
    <source>
        <strain evidence="3 4">DSM 44078</strain>
    </source>
</reference>
<dbReference type="Pfam" id="PF00266">
    <property type="entry name" value="Aminotran_5"/>
    <property type="match status" value="1"/>
</dbReference>
<dbReference type="RefSeq" id="WP_264066067.1">
    <property type="nucleotide sequence ID" value="NZ_JACKTY010000014.1"/>
</dbReference>
<proteinExistence type="predicted"/>
<gene>
    <name evidence="3" type="ORF">H7J73_04530</name>
</gene>
<evidence type="ECO:0000313" key="3">
    <source>
        <dbReference type="EMBL" id="MCV7225300.1"/>
    </source>
</evidence>
<dbReference type="SUPFAM" id="SSF53383">
    <property type="entry name" value="PLP-dependent transferases"/>
    <property type="match status" value="1"/>
</dbReference>